<proteinExistence type="predicted"/>
<accession>A0A5C6AN10</accession>
<evidence type="ECO:0008006" key="4">
    <source>
        <dbReference type="Google" id="ProtNLM"/>
    </source>
</evidence>
<keyword evidence="1" id="KW-0732">Signal</keyword>
<feature type="chain" id="PRO_5022733021" description="Secreted protein containing DUF1552" evidence="1">
    <location>
        <begin position="33"/>
        <end position="429"/>
    </location>
</feature>
<protein>
    <recommendedName>
        <fullName evidence="4">Secreted protein containing DUF1552</fullName>
    </recommendedName>
</protein>
<dbReference type="Pfam" id="PF07586">
    <property type="entry name" value="HXXSHH"/>
    <property type="match status" value="1"/>
</dbReference>
<evidence type="ECO:0000256" key="1">
    <source>
        <dbReference type="SAM" id="SignalP"/>
    </source>
</evidence>
<sequence precursor="true">MNSKSLGRRSLLRGVGVALALPALESMPRAIAAETSEAIANRPTKRMVCIGNMLGFYPEAFWPEGAGAEYQLSQTTQALEVHRDQLTIVGGLDHGLKGGHFSIHAFLSGVRSIDAKSMPEGNITIDQRAAETVGGQTRFPSLTIGSESGIHGGCQMSWTRSGTRVPPIPGPRELFQKLFVGVSEQDKQREADRFRLQESILDNVLGDANALSRKLNKRDQRKLDEYLSSVRDVERKLDLSKQWVDIDKPEPPIAEPQNTNMVQDLPLLYDLIALALQTDSTRVATLELGGSFETRDFGIKGGYHGLSHHGQRQESIDALIKIETYQVEQYARFLSKLRALEVGGESLLDQTMVLFGSGMGNANSHTNTNLPVVLAGGGFRHGQMIRYEKSDKHRPPLANLFVSMLQQFGLEIDQFATSTGTLSGFEAKV</sequence>
<dbReference type="InterPro" id="IPR006311">
    <property type="entry name" value="TAT_signal"/>
</dbReference>
<dbReference type="EMBL" id="SJPN01000005">
    <property type="protein sequence ID" value="TWU00867.1"/>
    <property type="molecule type" value="Genomic_DNA"/>
</dbReference>
<organism evidence="2 3">
    <name type="scientific">Stieleria varia</name>
    <dbReference type="NCBI Taxonomy" id="2528005"/>
    <lineage>
        <taxon>Bacteria</taxon>
        <taxon>Pseudomonadati</taxon>
        <taxon>Planctomycetota</taxon>
        <taxon>Planctomycetia</taxon>
        <taxon>Pirellulales</taxon>
        <taxon>Pirellulaceae</taxon>
        <taxon>Stieleria</taxon>
    </lineage>
</organism>
<comment type="caution">
    <text evidence="2">The sequence shown here is derived from an EMBL/GenBank/DDBJ whole genome shotgun (WGS) entry which is preliminary data.</text>
</comment>
<dbReference type="AlphaFoldDB" id="A0A5C6AN10"/>
<dbReference type="InterPro" id="IPR011447">
    <property type="entry name" value="DUF1552"/>
</dbReference>
<evidence type="ECO:0000313" key="2">
    <source>
        <dbReference type="EMBL" id="TWU00867.1"/>
    </source>
</evidence>
<gene>
    <name evidence="2" type="ORF">Pla52n_42360</name>
</gene>
<dbReference type="PROSITE" id="PS51318">
    <property type="entry name" value="TAT"/>
    <property type="match status" value="1"/>
</dbReference>
<name>A0A5C6AN10_9BACT</name>
<reference evidence="2 3" key="1">
    <citation type="submission" date="2019-02" db="EMBL/GenBank/DDBJ databases">
        <title>Deep-cultivation of Planctomycetes and their phenomic and genomic characterization uncovers novel biology.</title>
        <authorList>
            <person name="Wiegand S."/>
            <person name="Jogler M."/>
            <person name="Boedeker C."/>
            <person name="Pinto D."/>
            <person name="Vollmers J."/>
            <person name="Rivas-Marin E."/>
            <person name="Kohn T."/>
            <person name="Peeters S.H."/>
            <person name="Heuer A."/>
            <person name="Rast P."/>
            <person name="Oberbeckmann S."/>
            <person name="Bunk B."/>
            <person name="Jeske O."/>
            <person name="Meyerdierks A."/>
            <person name="Storesund J.E."/>
            <person name="Kallscheuer N."/>
            <person name="Luecker S."/>
            <person name="Lage O.M."/>
            <person name="Pohl T."/>
            <person name="Merkel B.J."/>
            <person name="Hornburger P."/>
            <person name="Mueller R.-W."/>
            <person name="Bruemmer F."/>
            <person name="Labrenz M."/>
            <person name="Spormann A.M."/>
            <person name="Op Den Camp H."/>
            <person name="Overmann J."/>
            <person name="Amann R."/>
            <person name="Jetten M.S.M."/>
            <person name="Mascher T."/>
            <person name="Medema M.H."/>
            <person name="Devos D.P."/>
            <person name="Kaster A.-K."/>
            <person name="Ovreas L."/>
            <person name="Rohde M."/>
            <person name="Galperin M.Y."/>
            <person name="Jogler C."/>
        </authorList>
    </citation>
    <scope>NUCLEOTIDE SEQUENCE [LARGE SCALE GENOMIC DNA]</scope>
    <source>
        <strain evidence="2 3">Pla52n</strain>
    </source>
</reference>
<dbReference type="RefSeq" id="WP_146521414.1">
    <property type="nucleotide sequence ID" value="NZ_CP151726.1"/>
</dbReference>
<keyword evidence="3" id="KW-1185">Reference proteome</keyword>
<dbReference type="OrthoDB" id="9146593at2"/>
<dbReference type="Proteomes" id="UP000320176">
    <property type="component" value="Unassembled WGS sequence"/>
</dbReference>
<feature type="signal peptide" evidence="1">
    <location>
        <begin position="1"/>
        <end position="32"/>
    </location>
</feature>
<evidence type="ECO:0000313" key="3">
    <source>
        <dbReference type="Proteomes" id="UP000320176"/>
    </source>
</evidence>